<evidence type="ECO:0000313" key="10">
    <source>
        <dbReference type="EMBL" id="SEN38537.1"/>
    </source>
</evidence>
<protein>
    <submittedName>
        <fullName evidence="10">Cation diffusion facilitator family transporter</fullName>
    </submittedName>
</protein>
<dbReference type="SUPFAM" id="SSF160240">
    <property type="entry name" value="Cation efflux protein cytoplasmic domain-like"/>
    <property type="match status" value="1"/>
</dbReference>
<dbReference type="SUPFAM" id="SSF161111">
    <property type="entry name" value="Cation efflux protein transmembrane domain-like"/>
    <property type="match status" value="1"/>
</dbReference>
<dbReference type="InterPro" id="IPR027470">
    <property type="entry name" value="Cation_efflux_CTD"/>
</dbReference>
<dbReference type="InterPro" id="IPR002524">
    <property type="entry name" value="Cation_efflux"/>
</dbReference>
<dbReference type="STRING" id="215200.SAMN05216454_10347"/>
<evidence type="ECO:0000256" key="6">
    <source>
        <dbReference type="ARBA" id="ARBA00023136"/>
    </source>
</evidence>
<dbReference type="OrthoDB" id="9806522at2"/>
<feature type="transmembrane region" description="Helical" evidence="7">
    <location>
        <begin position="124"/>
        <end position="145"/>
    </location>
</feature>
<dbReference type="PANTHER" id="PTHR43840">
    <property type="entry name" value="MITOCHONDRIAL METAL TRANSPORTER 1-RELATED"/>
    <property type="match status" value="1"/>
</dbReference>
<dbReference type="AlphaFoldDB" id="A0A1H8G4W6"/>
<accession>A0A1H8G4W6</accession>
<dbReference type="Pfam" id="PF16916">
    <property type="entry name" value="ZT_dimer"/>
    <property type="match status" value="1"/>
</dbReference>
<name>A0A1H8G4W6_9FIRM</name>
<comment type="subcellular location">
    <subcellularLocation>
        <location evidence="1">Membrane</location>
        <topology evidence="1">Multi-pass membrane protein</topology>
    </subcellularLocation>
</comment>
<feature type="domain" description="Cation efflux protein cytoplasmic" evidence="9">
    <location>
        <begin position="221"/>
        <end position="297"/>
    </location>
</feature>
<gene>
    <name evidence="10" type="ORF">SAMN05216454_10347</name>
</gene>
<evidence type="ECO:0000256" key="5">
    <source>
        <dbReference type="ARBA" id="ARBA00022989"/>
    </source>
</evidence>
<dbReference type="Gene3D" id="3.30.70.1350">
    <property type="entry name" value="Cation efflux protein, cytoplasmic domain"/>
    <property type="match status" value="1"/>
</dbReference>
<evidence type="ECO:0000313" key="11">
    <source>
        <dbReference type="Proteomes" id="UP000199512"/>
    </source>
</evidence>
<dbReference type="GO" id="GO:0016020">
    <property type="term" value="C:membrane"/>
    <property type="evidence" value="ECO:0007669"/>
    <property type="project" value="UniProtKB-SubCell"/>
</dbReference>
<evidence type="ECO:0000256" key="1">
    <source>
        <dbReference type="ARBA" id="ARBA00004141"/>
    </source>
</evidence>
<dbReference type="Pfam" id="PF01545">
    <property type="entry name" value="Cation_efflux"/>
    <property type="match status" value="1"/>
</dbReference>
<evidence type="ECO:0000256" key="4">
    <source>
        <dbReference type="ARBA" id="ARBA00022692"/>
    </source>
</evidence>
<dbReference type="InterPro" id="IPR027469">
    <property type="entry name" value="Cation_efflux_TMD_sf"/>
</dbReference>
<evidence type="ECO:0000259" key="8">
    <source>
        <dbReference type="Pfam" id="PF01545"/>
    </source>
</evidence>
<dbReference type="Proteomes" id="UP000199512">
    <property type="component" value="Unassembled WGS sequence"/>
</dbReference>
<feature type="transmembrane region" description="Helical" evidence="7">
    <location>
        <begin position="191"/>
        <end position="208"/>
    </location>
</feature>
<dbReference type="PANTHER" id="PTHR43840:SF15">
    <property type="entry name" value="MITOCHONDRIAL METAL TRANSPORTER 1-RELATED"/>
    <property type="match status" value="1"/>
</dbReference>
<dbReference type="InterPro" id="IPR036837">
    <property type="entry name" value="Cation_efflux_CTD_sf"/>
</dbReference>
<evidence type="ECO:0000256" key="3">
    <source>
        <dbReference type="ARBA" id="ARBA00022448"/>
    </source>
</evidence>
<evidence type="ECO:0000256" key="2">
    <source>
        <dbReference type="ARBA" id="ARBA00008114"/>
    </source>
</evidence>
<keyword evidence="4 7" id="KW-0812">Transmembrane</keyword>
<keyword evidence="6 7" id="KW-0472">Membrane</keyword>
<feature type="transmembrane region" description="Helical" evidence="7">
    <location>
        <begin position="21"/>
        <end position="38"/>
    </location>
</feature>
<dbReference type="Gene3D" id="1.20.1510.10">
    <property type="entry name" value="Cation efflux protein transmembrane domain"/>
    <property type="match status" value="1"/>
</dbReference>
<feature type="transmembrane region" description="Helical" evidence="7">
    <location>
        <begin position="88"/>
        <end position="109"/>
    </location>
</feature>
<comment type="similarity">
    <text evidence="2">Belongs to the cation diffusion facilitator (CDF) transporter (TC 2.A.4) family.</text>
</comment>
<organism evidence="10 11">
    <name type="scientific">Peptostreptococcus russellii</name>
    <dbReference type="NCBI Taxonomy" id="215200"/>
    <lineage>
        <taxon>Bacteria</taxon>
        <taxon>Bacillati</taxon>
        <taxon>Bacillota</taxon>
        <taxon>Clostridia</taxon>
        <taxon>Peptostreptococcales</taxon>
        <taxon>Peptostreptococcaceae</taxon>
        <taxon>Peptostreptococcus</taxon>
    </lineage>
</organism>
<keyword evidence="3" id="KW-0813">Transport</keyword>
<dbReference type="InterPro" id="IPR050291">
    <property type="entry name" value="CDF_Transporter"/>
</dbReference>
<dbReference type="GO" id="GO:0008324">
    <property type="term" value="F:monoatomic cation transmembrane transporter activity"/>
    <property type="evidence" value="ECO:0007669"/>
    <property type="project" value="InterPro"/>
</dbReference>
<evidence type="ECO:0000256" key="7">
    <source>
        <dbReference type="SAM" id="Phobius"/>
    </source>
</evidence>
<evidence type="ECO:0000259" key="9">
    <source>
        <dbReference type="Pfam" id="PF16916"/>
    </source>
</evidence>
<dbReference type="FunFam" id="1.20.1510.10:FF:000006">
    <property type="entry name" value="Divalent cation efflux transporter"/>
    <property type="match status" value="1"/>
</dbReference>
<proteinExistence type="inferred from homology"/>
<feature type="domain" description="Cation efflux protein transmembrane" evidence="8">
    <location>
        <begin position="22"/>
        <end position="213"/>
    </location>
</feature>
<dbReference type="RefSeq" id="WP_091974452.1">
    <property type="nucleotide sequence ID" value="NZ_CAUWDX010000036.1"/>
</dbReference>
<keyword evidence="11" id="KW-1185">Reference proteome</keyword>
<dbReference type="NCBIfam" id="TIGR01297">
    <property type="entry name" value="CDF"/>
    <property type="match status" value="1"/>
</dbReference>
<sequence>MEKKLTDQRAMENKIVNKLSSVSIFGNIALTVFKLFAGTMGHSGAMLSDAIHSLSDVFTTVVAFIGVKMSKKEADKEHPYGHDRLESIASVFLAIILIATGIGIGFSGIEKIVDMKKVAIEVPGVLALIAAIVSIVVKELMFWYTRYYAKKLNSSAFMADAWHHRSDAISSVGSLIGITFARMGYPIFDPIASILISLLILKVGYDIFKDGFNKMVDKSCSEDVEAKIRDIVTFQDGVEGIDVLRTREFGAKMYVDIEILADGNLPLRESHSIAQKVHDEVEKAFPDCKHCMVHVNPRD</sequence>
<dbReference type="EMBL" id="FODF01000003">
    <property type="protein sequence ID" value="SEN38537.1"/>
    <property type="molecule type" value="Genomic_DNA"/>
</dbReference>
<dbReference type="InterPro" id="IPR058533">
    <property type="entry name" value="Cation_efflux_TM"/>
</dbReference>
<keyword evidence="5 7" id="KW-1133">Transmembrane helix</keyword>
<reference evidence="10 11" key="1">
    <citation type="submission" date="2016-10" db="EMBL/GenBank/DDBJ databases">
        <authorList>
            <person name="de Groot N.N."/>
        </authorList>
    </citation>
    <scope>NUCLEOTIDE SEQUENCE [LARGE SCALE GENOMIC DNA]</scope>
    <source>
        <strain evidence="10 11">Calf135</strain>
    </source>
</reference>